<name>A0A1T4WWW6_9GAMM</name>
<keyword evidence="2" id="KW-1185">Reference proteome</keyword>
<sequence length="228" mass="25348">MHKLHARAYSDFTEDAVRIEESASVIGCSITDTRATDLAHRDAIQLIPPSQGKRMQFAGAELCNVKIYGNRITSKGKLQCIFMSDGIARNLRIIGNTLSTQGQHYISIAGMIDGWIEGNIKPDGSYAPILLDPVRLAGEQNVYILSFKDRSYAYPPLSDLIDADTLAAGVVRDRRTKIFDPAATYLGDFDLKSFNKALLRLEVPRDNSTHTAELKQLALQFGQRVYRV</sequence>
<accession>A0A1T4WWW6</accession>
<dbReference type="AlphaFoldDB" id="A0A1T4WWW6"/>
<dbReference type="EMBL" id="FUYB01000009">
    <property type="protein sequence ID" value="SKA81131.1"/>
    <property type="molecule type" value="Genomic_DNA"/>
</dbReference>
<dbReference type="STRING" id="92487.SAMN02745130_02169"/>
<reference evidence="1 2" key="1">
    <citation type="submission" date="2017-02" db="EMBL/GenBank/DDBJ databases">
        <authorList>
            <person name="Peterson S.W."/>
        </authorList>
    </citation>
    <scope>NUCLEOTIDE SEQUENCE [LARGE SCALE GENOMIC DNA]</scope>
    <source>
        <strain evidence="1 2">ATCC 49788</strain>
    </source>
</reference>
<evidence type="ECO:0000313" key="1">
    <source>
        <dbReference type="EMBL" id="SKA81131.1"/>
    </source>
</evidence>
<dbReference type="RefSeq" id="WP_078922643.1">
    <property type="nucleotide sequence ID" value="NZ_FUYB01000009.1"/>
</dbReference>
<organism evidence="1 2">
    <name type="scientific">Thiothrix eikelboomii</name>
    <dbReference type="NCBI Taxonomy" id="92487"/>
    <lineage>
        <taxon>Bacteria</taxon>
        <taxon>Pseudomonadati</taxon>
        <taxon>Pseudomonadota</taxon>
        <taxon>Gammaproteobacteria</taxon>
        <taxon>Thiotrichales</taxon>
        <taxon>Thiotrichaceae</taxon>
        <taxon>Thiothrix</taxon>
    </lineage>
</organism>
<protein>
    <recommendedName>
        <fullName evidence="3">Right handed beta helix region</fullName>
    </recommendedName>
</protein>
<evidence type="ECO:0008006" key="3">
    <source>
        <dbReference type="Google" id="ProtNLM"/>
    </source>
</evidence>
<proteinExistence type="predicted"/>
<dbReference type="Proteomes" id="UP000190460">
    <property type="component" value="Unassembled WGS sequence"/>
</dbReference>
<dbReference type="OrthoDB" id="5624038at2"/>
<gene>
    <name evidence="1" type="ORF">SAMN02745130_02169</name>
</gene>
<evidence type="ECO:0000313" key="2">
    <source>
        <dbReference type="Proteomes" id="UP000190460"/>
    </source>
</evidence>